<dbReference type="GeneID" id="7842827"/>
<dbReference type="eggNOG" id="ENOG502QS7I">
    <property type="taxonomic scope" value="Eukaryota"/>
</dbReference>
<evidence type="ECO:0000256" key="3">
    <source>
        <dbReference type="ARBA" id="ARBA00023010"/>
    </source>
</evidence>
<organism evidence="6 7">
    <name type="scientific">Tetrahymena thermophila (strain SB210)</name>
    <dbReference type="NCBI Taxonomy" id="312017"/>
    <lineage>
        <taxon>Eukaryota</taxon>
        <taxon>Sar</taxon>
        <taxon>Alveolata</taxon>
        <taxon>Ciliophora</taxon>
        <taxon>Intramacronucleata</taxon>
        <taxon>Oligohymenophorea</taxon>
        <taxon>Hymenostomatida</taxon>
        <taxon>Tetrahymenina</taxon>
        <taxon>Tetrahymenidae</taxon>
        <taxon>Tetrahymena</taxon>
    </lineage>
</organism>
<dbReference type="PROSITE" id="PS51196">
    <property type="entry name" value="SECA_MOTOR_DEAD"/>
    <property type="match status" value="1"/>
</dbReference>
<dbReference type="InterPro" id="IPR011115">
    <property type="entry name" value="SecA_DEAD"/>
</dbReference>
<proteinExistence type="predicted"/>
<accession>Q23G95</accession>
<dbReference type="SMART" id="SM00957">
    <property type="entry name" value="SecA_DEAD"/>
    <property type="match status" value="1"/>
</dbReference>
<evidence type="ECO:0000256" key="2">
    <source>
        <dbReference type="ARBA" id="ARBA00022927"/>
    </source>
</evidence>
<dbReference type="GO" id="GO:0004386">
    <property type="term" value="F:helicase activity"/>
    <property type="evidence" value="ECO:0007669"/>
    <property type="project" value="UniProtKB-KW"/>
</dbReference>
<dbReference type="PROSITE" id="PS51194">
    <property type="entry name" value="HELICASE_CTER"/>
    <property type="match status" value="1"/>
</dbReference>
<dbReference type="Gene3D" id="3.90.1440.10">
    <property type="entry name" value="SecA, preprotein cross-linking domain"/>
    <property type="match status" value="1"/>
</dbReference>
<dbReference type="KEGG" id="tet:TTHERM_00075700"/>
<dbReference type="PRINTS" id="PR00906">
    <property type="entry name" value="SECA"/>
</dbReference>
<keyword evidence="2" id="KW-0813">Transport</keyword>
<dbReference type="GO" id="GO:0005524">
    <property type="term" value="F:ATP binding"/>
    <property type="evidence" value="ECO:0007669"/>
    <property type="project" value="InterPro"/>
</dbReference>
<dbReference type="OrthoDB" id="308555at2759"/>
<dbReference type="PANTHER" id="PTHR30612">
    <property type="entry name" value="SECA INNER MEMBRANE COMPONENT OF SEC PROTEIN SECRETION SYSTEM"/>
    <property type="match status" value="1"/>
</dbReference>
<keyword evidence="6" id="KW-0347">Helicase</keyword>
<dbReference type="STRING" id="312017.Q23G95"/>
<evidence type="ECO:0000313" key="7">
    <source>
        <dbReference type="Proteomes" id="UP000009168"/>
    </source>
</evidence>
<dbReference type="EMBL" id="GG662704">
    <property type="protein sequence ID" value="EAR95365.2"/>
    <property type="molecule type" value="Genomic_DNA"/>
</dbReference>
<protein>
    <submittedName>
        <fullName evidence="6">Helicase carboxy-terminal domain protein</fullName>
    </submittedName>
</protein>
<dbReference type="InterPro" id="IPR014018">
    <property type="entry name" value="SecA_motor_DEAD"/>
</dbReference>
<feature type="domain" description="SecA family profile" evidence="5">
    <location>
        <begin position="709"/>
        <end position="1369"/>
    </location>
</feature>
<feature type="domain" description="Helicase C-terminal" evidence="4">
    <location>
        <begin position="1209"/>
        <end position="1376"/>
    </location>
</feature>
<dbReference type="InterPro" id="IPR011130">
    <property type="entry name" value="SecA_preprotein_X-link_dom"/>
</dbReference>
<dbReference type="SMART" id="SM00490">
    <property type="entry name" value="HELICc"/>
    <property type="match status" value="1"/>
</dbReference>
<keyword evidence="6" id="KW-0378">Hydrolase</keyword>
<dbReference type="PANTHER" id="PTHR30612:SF0">
    <property type="entry name" value="CHLOROPLAST PROTEIN-TRANSPORTING ATPASE"/>
    <property type="match status" value="1"/>
</dbReference>
<dbReference type="Proteomes" id="UP000009168">
    <property type="component" value="Unassembled WGS sequence"/>
</dbReference>
<dbReference type="InterPro" id="IPR027417">
    <property type="entry name" value="P-loop_NTPase"/>
</dbReference>
<dbReference type="InterPro" id="IPR000185">
    <property type="entry name" value="SecA"/>
</dbReference>
<evidence type="ECO:0000259" key="4">
    <source>
        <dbReference type="PROSITE" id="PS51194"/>
    </source>
</evidence>
<keyword evidence="1" id="KW-0963">Cytoplasm</keyword>
<keyword evidence="2" id="KW-0653">Protein transport</keyword>
<dbReference type="Pfam" id="PF01043">
    <property type="entry name" value="SecA_PP_bind"/>
    <property type="match status" value="1"/>
</dbReference>
<keyword evidence="3" id="KW-0811">Translocation</keyword>
<dbReference type="SUPFAM" id="SSF52540">
    <property type="entry name" value="P-loop containing nucleoside triphosphate hydrolases"/>
    <property type="match status" value="2"/>
</dbReference>
<keyword evidence="6" id="KW-0547">Nucleotide-binding</keyword>
<dbReference type="GO" id="GO:0006886">
    <property type="term" value="P:intracellular protein transport"/>
    <property type="evidence" value="ECO:0007669"/>
    <property type="project" value="InterPro"/>
</dbReference>
<evidence type="ECO:0000313" key="6">
    <source>
        <dbReference type="EMBL" id="EAR95365.2"/>
    </source>
</evidence>
<keyword evidence="6" id="KW-0067">ATP-binding</keyword>
<dbReference type="GO" id="GO:0016020">
    <property type="term" value="C:membrane"/>
    <property type="evidence" value="ECO:0007669"/>
    <property type="project" value="InterPro"/>
</dbReference>
<dbReference type="InterPro" id="IPR001650">
    <property type="entry name" value="Helicase_C-like"/>
</dbReference>
<sequence>MELHKKIRILLKVASLDLGALLSFQSQMEIKSAQMLQQKRQIIQILMSLLKKIFLQYQVLVNQTVLTNKSWNYLAQILLQTVNIQKKYLIFQSNLHYLNKILSNQISLLIIIPTHNSNIAILSASTKSSDLKRSCYHLVNQIIATGRKFNDKIMSLLVRDESRELVQSTLELAAKNQEISFQASLLLRIDSIKPPISTQDSNKLLKDIHHELRNGFELTDFTIQKLLEIQFFEQKMEDYSNLENFSNIFAYILVQQPKYCSNQTIVSVIEQRILSKKVSSDIINGYNKIIREGSYLNLDNAVDTLAECLQEGNQTEKLNLAMLRCISSAAEVAKNISKKCLSVLESNIDSSDENIRSLSFRGLWAAQDKGHTSEIFKIWCSDAITNLRLKVSTEVKLDLELLDTLASLKYLDLNKIAQKPQIQWKRELLLSDLLARFDLSEGDQFNFYKNWIYIEQSKKFQIGKSEEILKALIISRNNDNLSFEQLNDIVVIFFSTIDSETAHNILLNSTNSYFDLKQKWVEQLLLERINQETSNIYIQKLAFDICNKFDTAVVEKLLNSISTITYLREFELLLDFAKINQIKVSDINIQQARVNQLIRSLELKILGNYFQGSVDRFKLANILNNLLEKGWALEQLKAMFINLKSLNTIEQVFKEQNLISIIQILDEYKIAQFYHQDILTVLMQQNPEDWLKGINQIAVRHNFQTIGKVKNTTELVGELKSRNLHNQQVLEMIDGGLISQIAQIQNTRLESKIYLNVRNLNRSQLIIKWDKSDIQEWSRIVKSDPDSLKNYNSLIEALAVIKRANFLHTGFLMTDSQILSCLVTLQANQDQGRLLQIATGEGKSTIISVLAIISALKGKKVDIITSSPVLAERDAKEKAGLYNIFGLSCTDNNDKSVYIKGAKPCYQMDIVYGEVAQFQFDSLRDGYSQLGTLDNRKYEVAIIDEVDSMLIDDSSKIARLSSAIAGMDQLQPLYHFLWQRLISMQEKIVEIDGKMCLLYGKISYEHNNIILEYADEKGQLIKVPDLKNYIKSIKDISDIGQFIEGEIEVFLKSHLSDYINELFENSFIKIPGNFKEFVENQASKWIDNAVVAFGYQENVHYVVQEGVIKPVDYNSTGIVQSSTNWSDGLHQFLQIKHSLKVTSETFMTNFRSNMGYFNNYGSNLFGLTGTLGSMKAKEVLSEVYNVDLVDIPSLHQKQYLELSTVVTANQTKWFNEICSSAINEANKERGTLIICETIEHAKLIAENLKSEYRAGAIKLYTMNSMNQEREIEKVNPGEIIIATNLAGRGTDIKTDEIEKNGGMHVIVTFMPSNQRVEEQAFGRTARQGKCGTGQMILNAVDLMEYGEFNPQKVKELRDGLEVKILNEFQKEELKLIEIKDKLFNHFCSLLNKIRQSIRKKSKQLVFFQKTTPSVYEVNLLSAIEEQWSMFLRKIDEGLIPIEDAENEYQEFRVKIENDYKCNNVIKNPYYHISIANDLVINDSSLNDKYNQAMSHFDQAVQLDQHCSAAAFAGKAWLLLKGKEKFWTQNDQSRNYKQQAIIEFSKALTVLNDEMALLNSMQFILQQSQADIKNDLSKQLIQKIQILDSYSNSLQNAVSTIKKSQRLIDITCIRNYQDKKQYIQIVNGNSNTQQKSTDYNTEIYKVAVSYNGLERNGLGEIYRELGCYDEFEVVFNDLTVREDSGTIDQAIDTITKAFLNSKPFYNIFNKGSKILDNYKNISINLTQVNAERLKLMINPDIAVKEATNVLPYSRLNIEFPRLDSINAKNKLREIKSQNVSLEITGKKDEILTAISNLNVHTVDFFNSENNITESVYLHKAKEKISHIQESIISIKLENLDSLVVNEIIDLCQNASFSIHFIAITLKESLGGLNEEQINVSFNDLGQIEAIKLISSIRKKNMDFSLVFRHLKAQQLEWIIGKASLDQENIKISKVRTLSELFMDETKPILELSEFAARGIEYLVVINEKRFIPWRSVIEVGALAGIQIAVGGVLITTGFWSSFGMGLITEGAADIITAYGAYSTRQFSWSDYWNQKATSLVISLLSWGWQRLKNACNGAKNLLLELEQEALEQVSTKVIMNGQKVILKEAQNQVKSYASHSALKYFNPQISLFIQNQVNSKLCHSNLMGLIRKMYALDSMSKSQKNLRGLIDRIVSETINPESIGIKILDIYNVMHQIPIIVDKIHDQLVKKFSQIDKETLQIAQLLHKYCHIEENDAIQITEILKKEDVIKIDNGNLDQVQYFCSSITWEKIKKQEYFSKYMKQLTFYYEYVNPLAFEANVQDHGNYKKPKTSLDRLNFGNHNQHKSKVLHFCKTLHESTSSVQIADLSQIIKSVSDLIMEQFIQITDELLILK</sequence>
<evidence type="ECO:0000259" key="5">
    <source>
        <dbReference type="PROSITE" id="PS51196"/>
    </source>
</evidence>
<dbReference type="RefSeq" id="XP_001015610.2">
    <property type="nucleotide sequence ID" value="XM_001015610.2"/>
</dbReference>
<dbReference type="Gene3D" id="3.40.50.300">
    <property type="entry name" value="P-loop containing nucleotide triphosphate hydrolases"/>
    <property type="match status" value="2"/>
</dbReference>
<dbReference type="Pfam" id="PF00271">
    <property type="entry name" value="Helicase_C"/>
    <property type="match status" value="1"/>
</dbReference>
<dbReference type="GO" id="GO:0017038">
    <property type="term" value="P:protein import"/>
    <property type="evidence" value="ECO:0007669"/>
    <property type="project" value="InterPro"/>
</dbReference>
<name>Q23G95_TETTS</name>
<dbReference type="Pfam" id="PF07517">
    <property type="entry name" value="SecA_DEAD"/>
    <property type="match status" value="1"/>
</dbReference>
<keyword evidence="7" id="KW-1185">Reference proteome</keyword>
<evidence type="ECO:0000256" key="1">
    <source>
        <dbReference type="ARBA" id="ARBA00022490"/>
    </source>
</evidence>
<dbReference type="HOGENOM" id="CLU_224761_0_0_1"/>
<gene>
    <name evidence="6" type="ORF">TTHERM_00075700</name>
</gene>
<dbReference type="InParanoid" id="Q23G95"/>
<reference evidence="7" key="1">
    <citation type="journal article" date="2006" name="PLoS Biol.">
        <title>Macronuclear genome sequence of the ciliate Tetrahymena thermophila, a model eukaryote.</title>
        <authorList>
            <person name="Eisen J.A."/>
            <person name="Coyne R.S."/>
            <person name="Wu M."/>
            <person name="Wu D."/>
            <person name="Thiagarajan M."/>
            <person name="Wortman J.R."/>
            <person name="Badger J.H."/>
            <person name="Ren Q."/>
            <person name="Amedeo P."/>
            <person name="Jones K.M."/>
            <person name="Tallon L.J."/>
            <person name="Delcher A.L."/>
            <person name="Salzberg S.L."/>
            <person name="Silva J.C."/>
            <person name="Haas B.J."/>
            <person name="Majoros W.H."/>
            <person name="Farzad M."/>
            <person name="Carlton J.M."/>
            <person name="Smith R.K. Jr."/>
            <person name="Garg J."/>
            <person name="Pearlman R.E."/>
            <person name="Karrer K.M."/>
            <person name="Sun L."/>
            <person name="Manning G."/>
            <person name="Elde N.C."/>
            <person name="Turkewitz A.P."/>
            <person name="Asai D.J."/>
            <person name="Wilkes D.E."/>
            <person name="Wang Y."/>
            <person name="Cai H."/>
            <person name="Collins K."/>
            <person name="Stewart B.A."/>
            <person name="Lee S.R."/>
            <person name="Wilamowska K."/>
            <person name="Weinberg Z."/>
            <person name="Ruzzo W.L."/>
            <person name="Wloga D."/>
            <person name="Gaertig J."/>
            <person name="Frankel J."/>
            <person name="Tsao C.-C."/>
            <person name="Gorovsky M.A."/>
            <person name="Keeling P.J."/>
            <person name="Waller R.F."/>
            <person name="Patron N.J."/>
            <person name="Cherry J.M."/>
            <person name="Stover N.A."/>
            <person name="Krieger C.J."/>
            <person name="del Toro C."/>
            <person name="Ryder H.F."/>
            <person name="Williamson S.C."/>
            <person name="Barbeau R.A."/>
            <person name="Hamilton E.P."/>
            <person name="Orias E."/>
        </authorList>
    </citation>
    <scope>NUCLEOTIDE SEQUENCE [LARGE SCALE GENOMIC DNA]</scope>
    <source>
        <strain evidence="7">SB210</strain>
    </source>
</reference>
<dbReference type="InterPro" id="IPR036670">
    <property type="entry name" value="SecA_X-link_sf"/>
</dbReference>
<dbReference type="SUPFAM" id="SSF81767">
    <property type="entry name" value="Pre-protein crosslinking domain of SecA"/>
    <property type="match status" value="1"/>
</dbReference>
<dbReference type="GO" id="GO:0006605">
    <property type="term" value="P:protein targeting"/>
    <property type="evidence" value="ECO:0007669"/>
    <property type="project" value="InterPro"/>
</dbReference>